<evidence type="ECO:0000313" key="13">
    <source>
        <dbReference type="EMBL" id="CAH1433467.1"/>
    </source>
</evidence>
<dbReference type="Gene3D" id="1.20.5.4130">
    <property type="match status" value="1"/>
</dbReference>
<dbReference type="Gene3D" id="3.80.10.10">
    <property type="entry name" value="Ribonuclease Inhibitor"/>
    <property type="match status" value="1"/>
</dbReference>
<proteinExistence type="inferred from homology"/>
<keyword evidence="9" id="KW-0611">Plant defense</keyword>
<gene>
    <name evidence="13" type="ORF">LVIROSA_LOCUS20053</name>
</gene>
<dbReference type="GO" id="GO:0043531">
    <property type="term" value="F:ADP binding"/>
    <property type="evidence" value="ECO:0007669"/>
    <property type="project" value="InterPro"/>
</dbReference>
<dbReference type="InterPro" id="IPR027417">
    <property type="entry name" value="P-loop_NTPase"/>
</dbReference>
<dbReference type="InterPro" id="IPR032675">
    <property type="entry name" value="LRR_dom_sf"/>
</dbReference>
<keyword evidence="5" id="KW-0433">Leucine-rich repeat</keyword>
<dbReference type="PRINTS" id="PR00364">
    <property type="entry name" value="DISEASERSIST"/>
</dbReference>
<dbReference type="InterPro" id="IPR058922">
    <property type="entry name" value="WHD_DRP"/>
</dbReference>
<dbReference type="PANTHER" id="PTHR23155:SF1152">
    <property type="entry name" value="AAA+ ATPASE DOMAIN-CONTAINING PROTEIN"/>
    <property type="match status" value="1"/>
</dbReference>
<keyword evidence="10" id="KW-0067">ATP-binding</keyword>
<dbReference type="GO" id="GO:0009626">
    <property type="term" value="P:plant-type hypersensitive response"/>
    <property type="evidence" value="ECO:0007669"/>
    <property type="project" value="UniProtKB-KW"/>
</dbReference>
<dbReference type="Gene3D" id="1.10.10.10">
    <property type="entry name" value="Winged helix-like DNA-binding domain superfamily/Winged helix DNA-binding domain"/>
    <property type="match status" value="1"/>
</dbReference>
<dbReference type="InterPro" id="IPR002182">
    <property type="entry name" value="NB-ARC"/>
</dbReference>
<protein>
    <recommendedName>
        <fullName evidence="15">NB-ARC domain-containing protein</fullName>
    </recommendedName>
</protein>
<dbReference type="Proteomes" id="UP001157418">
    <property type="component" value="Unassembled WGS sequence"/>
</dbReference>
<dbReference type="InterPro" id="IPR044974">
    <property type="entry name" value="Disease_R_plants"/>
</dbReference>
<keyword evidence="4" id="KW-0963">Cytoplasm</keyword>
<evidence type="ECO:0008006" key="15">
    <source>
        <dbReference type="Google" id="ProtNLM"/>
    </source>
</evidence>
<dbReference type="Pfam" id="PF23559">
    <property type="entry name" value="WHD_DRP"/>
    <property type="match status" value="1"/>
</dbReference>
<evidence type="ECO:0000256" key="6">
    <source>
        <dbReference type="ARBA" id="ARBA00022667"/>
    </source>
</evidence>
<reference evidence="13 14" key="1">
    <citation type="submission" date="2022-01" db="EMBL/GenBank/DDBJ databases">
        <authorList>
            <person name="Xiong W."/>
            <person name="Schranz E."/>
        </authorList>
    </citation>
    <scope>NUCLEOTIDE SEQUENCE [LARGE SCALE GENOMIC DNA]</scope>
</reference>
<name>A0AAU9N3M1_9ASTR</name>
<dbReference type="FunFam" id="1.10.10.10:FF:000322">
    <property type="entry name" value="Probable disease resistance protein At1g63360"/>
    <property type="match status" value="1"/>
</dbReference>
<dbReference type="GO" id="GO:0051607">
    <property type="term" value="P:defense response to virus"/>
    <property type="evidence" value="ECO:0007669"/>
    <property type="project" value="UniProtKB-ARBA"/>
</dbReference>
<evidence type="ECO:0000256" key="2">
    <source>
        <dbReference type="ARBA" id="ARBA00004496"/>
    </source>
</evidence>
<feature type="domain" description="NB-ARC" evidence="11">
    <location>
        <begin position="172"/>
        <end position="340"/>
    </location>
</feature>
<comment type="function">
    <text evidence="1">Confers resistance to late blight (Phytophthora infestans) races carrying the avirulence gene Avr1. Resistance proteins guard the plant against pathogens that contain an appropriate avirulence protein via an indirect interaction with this avirulence protein. That triggers a defense system including the hypersensitive response, which restricts the pathogen growth.</text>
</comment>
<keyword evidence="14" id="KW-1185">Reference proteome</keyword>
<keyword evidence="8" id="KW-0547">Nucleotide-binding</keyword>
<accession>A0AAU9N3M1</accession>
<evidence type="ECO:0000256" key="1">
    <source>
        <dbReference type="ARBA" id="ARBA00002074"/>
    </source>
</evidence>
<evidence type="ECO:0000256" key="4">
    <source>
        <dbReference type="ARBA" id="ARBA00022490"/>
    </source>
</evidence>
<evidence type="ECO:0000256" key="10">
    <source>
        <dbReference type="ARBA" id="ARBA00022840"/>
    </source>
</evidence>
<dbReference type="SUPFAM" id="SSF52540">
    <property type="entry name" value="P-loop containing nucleoside triphosphate hydrolases"/>
    <property type="match status" value="1"/>
</dbReference>
<keyword evidence="7" id="KW-0677">Repeat</keyword>
<feature type="domain" description="Disease resistance protein winged helix" evidence="12">
    <location>
        <begin position="424"/>
        <end position="493"/>
    </location>
</feature>
<dbReference type="PANTHER" id="PTHR23155">
    <property type="entry name" value="DISEASE RESISTANCE PROTEIN RP"/>
    <property type="match status" value="1"/>
</dbReference>
<organism evidence="13 14">
    <name type="scientific">Lactuca virosa</name>
    <dbReference type="NCBI Taxonomy" id="75947"/>
    <lineage>
        <taxon>Eukaryota</taxon>
        <taxon>Viridiplantae</taxon>
        <taxon>Streptophyta</taxon>
        <taxon>Embryophyta</taxon>
        <taxon>Tracheophyta</taxon>
        <taxon>Spermatophyta</taxon>
        <taxon>Magnoliopsida</taxon>
        <taxon>eudicotyledons</taxon>
        <taxon>Gunneridae</taxon>
        <taxon>Pentapetalae</taxon>
        <taxon>asterids</taxon>
        <taxon>campanulids</taxon>
        <taxon>Asterales</taxon>
        <taxon>Asteraceae</taxon>
        <taxon>Cichorioideae</taxon>
        <taxon>Cichorieae</taxon>
        <taxon>Lactucinae</taxon>
        <taxon>Lactuca</taxon>
    </lineage>
</organism>
<evidence type="ECO:0000256" key="3">
    <source>
        <dbReference type="ARBA" id="ARBA00008894"/>
    </source>
</evidence>
<dbReference type="InterPro" id="IPR042197">
    <property type="entry name" value="Apaf_helical"/>
</dbReference>
<dbReference type="Gene3D" id="3.40.50.300">
    <property type="entry name" value="P-loop containing nucleotide triphosphate hydrolases"/>
    <property type="match status" value="1"/>
</dbReference>
<comment type="subcellular location">
    <subcellularLocation>
        <location evidence="2">Cytoplasm</location>
    </subcellularLocation>
</comment>
<evidence type="ECO:0000313" key="14">
    <source>
        <dbReference type="Proteomes" id="UP001157418"/>
    </source>
</evidence>
<evidence type="ECO:0000256" key="8">
    <source>
        <dbReference type="ARBA" id="ARBA00022741"/>
    </source>
</evidence>
<dbReference type="EMBL" id="CAKMRJ010003334">
    <property type="protein sequence ID" value="CAH1433467.1"/>
    <property type="molecule type" value="Genomic_DNA"/>
</dbReference>
<dbReference type="GO" id="GO:0005524">
    <property type="term" value="F:ATP binding"/>
    <property type="evidence" value="ECO:0007669"/>
    <property type="project" value="UniProtKB-KW"/>
</dbReference>
<evidence type="ECO:0000259" key="11">
    <source>
        <dbReference type="Pfam" id="PF00931"/>
    </source>
</evidence>
<dbReference type="SUPFAM" id="SSF52058">
    <property type="entry name" value="L domain-like"/>
    <property type="match status" value="1"/>
</dbReference>
<evidence type="ECO:0000256" key="9">
    <source>
        <dbReference type="ARBA" id="ARBA00022821"/>
    </source>
</evidence>
<comment type="caution">
    <text evidence="13">The sequence shown here is derived from an EMBL/GenBank/DDBJ whole genome shotgun (WGS) entry which is preliminary data.</text>
</comment>
<dbReference type="AlphaFoldDB" id="A0AAU9N3M1"/>
<sequence>MYANVQMFMGKLQQLIYCNDNELINNQSILCERPQFQLLYEELGSMIQTLFNKEDQHLQNFEEMRKLKKRFKAAAEEAEDIVDIFLSAVHCRNNRYSPISNVFQPYLRLEVVIRSIESIKIEFMTMNIDNMKMDSSLRTDRLHMQSSGTSRGRNSIGSKKVKEEMVVGFDRDAEIIRDKLVEDGKHLDVVSIVGMGGIGKSTLANKVFTDPFVVYHFHVRGWATVSQTYDKRDLLIQVLSSIDDRLELEEATDSQLHQILHRSLYCKRYLIVIDDIWSTQTWDKLKLFFPDHNNGSRILLTSRLTEVAWHAKSHGLIHHLQHLTEEESWKLLCEKVFKGDECPKWLIKPGKQITKNCHGLPLSVVIMAGVLAKEPRRKDVWLKISYSVHSYMASDEKGCLETIALSYHHLPLHLRDCFLYLGGFPEDYKIHSPWLLWVWMAEGFIQEDGSRSLEEIAKGYLMDLVDRNLLIVQKRYLSGDIRRCKVHDLVRQLSVEKGKEERFFLKIEPPSNGLCDIIRKQINKLRNQNKVITTRKQRRVVTNQEIDIMSLSHPPTPRLLVHLRHLEIWLPSFPQSICNLWNLQTLFVSTSSSSMVLPSNISNLVNLRHLTCNAELYLPSIEKPMKLEVTTKVVLGDGVDNFQKCFPRIKRLISTFYYGEENDFEVLHYLQVLMLIGPGYSRRNHIIRFPATLKELTLVRCGLLWSDMSIIQSLPNLEILILKDNCFEGTLWETGEEPFQQLKFLCLEEFNIKKWESSSINFPCLKELHVRNCVDLEEIPLELGDISTLEYIYVFDCGASLLVSLQKIQQEQDDVGNYELEIIIDGRKMPSCVPKHEDEYILLDTMNV</sequence>
<evidence type="ECO:0000256" key="7">
    <source>
        <dbReference type="ARBA" id="ARBA00022737"/>
    </source>
</evidence>
<dbReference type="Gene3D" id="1.10.8.430">
    <property type="entry name" value="Helical domain of apoptotic protease-activating factors"/>
    <property type="match status" value="1"/>
</dbReference>
<dbReference type="Pfam" id="PF00931">
    <property type="entry name" value="NB-ARC"/>
    <property type="match status" value="1"/>
</dbReference>
<evidence type="ECO:0000256" key="5">
    <source>
        <dbReference type="ARBA" id="ARBA00022614"/>
    </source>
</evidence>
<keyword evidence="6" id="KW-0381">Hypersensitive response</keyword>
<dbReference type="FunFam" id="3.40.50.300:FF:001091">
    <property type="entry name" value="Probable disease resistance protein At1g61300"/>
    <property type="match status" value="1"/>
</dbReference>
<evidence type="ECO:0000259" key="12">
    <source>
        <dbReference type="Pfam" id="PF23559"/>
    </source>
</evidence>
<dbReference type="InterPro" id="IPR036388">
    <property type="entry name" value="WH-like_DNA-bd_sf"/>
</dbReference>
<comment type="similarity">
    <text evidence="3">Belongs to the disease resistance NB-LRR family.</text>
</comment>